<feature type="compositionally biased region" description="Basic and acidic residues" evidence="1">
    <location>
        <begin position="16"/>
        <end position="25"/>
    </location>
</feature>
<dbReference type="EMBL" id="SDAQ01000028">
    <property type="protein sequence ID" value="KAI3553789.1"/>
    <property type="molecule type" value="Genomic_DNA"/>
</dbReference>
<protein>
    <submittedName>
        <fullName evidence="2">Uncharacterized protein</fullName>
    </submittedName>
</protein>
<comment type="caution">
    <text evidence="2">The sequence shown here is derived from an EMBL/GenBank/DDBJ whole genome shotgun (WGS) entry which is preliminary data.</text>
</comment>
<accession>A0A9Q0B5B6</accession>
<proteinExistence type="predicted"/>
<reference evidence="2" key="1">
    <citation type="submission" date="2019-01" db="EMBL/GenBank/DDBJ databases">
        <title>Colletotrichum abscissum LGMF1257.</title>
        <authorList>
            <person name="Baroncelli R."/>
        </authorList>
    </citation>
    <scope>NUCLEOTIDE SEQUENCE</scope>
    <source>
        <strain evidence="2">Ca142</strain>
    </source>
</reference>
<dbReference type="AlphaFoldDB" id="A0A9Q0B5B6"/>
<dbReference type="Proteomes" id="UP001056436">
    <property type="component" value="Unassembled WGS sequence"/>
</dbReference>
<organism evidence="2 3">
    <name type="scientific">Colletotrichum abscissum</name>
    <dbReference type="NCBI Taxonomy" id="1671311"/>
    <lineage>
        <taxon>Eukaryota</taxon>
        <taxon>Fungi</taxon>
        <taxon>Dikarya</taxon>
        <taxon>Ascomycota</taxon>
        <taxon>Pezizomycotina</taxon>
        <taxon>Sordariomycetes</taxon>
        <taxon>Hypocreomycetidae</taxon>
        <taxon>Glomerellales</taxon>
        <taxon>Glomerellaceae</taxon>
        <taxon>Colletotrichum</taxon>
        <taxon>Colletotrichum acutatum species complex</taxon>
    </lineage>
</organism>
<gene>
    <name evidence="2" type="ORF">CABS02_06122</name>
</gene>
<feature type="region of interest" description="Disordered" evidence="1">
    <location>
        <begin position="1"/>
        <end position="25"/>
    </location>
</feature>
<evidence type="ECO:0000313" key="2">
    <source>
        <dbReference type="EMBL" id="KAI3553789.1"/>
    </source>
</evidence>
<evidence type="ECO:0000313" key="3">
    <source>
        <dbReference type="Proteomes" id="UP001056436"/>
    </source>
</evidence>
<keyword evidence="3" id="KW-1185">Reference proteome</keyword>
<name>A0A9Q0B5B6_9PEZI</name>
<sequence>MIEIVRGWPSLSLSGHEGEQKRAPAERSTAAMKLSEDTECPVGESIVCGPSGAETPAPSKVSRFGALAGKKLQLELRRVESREWHRIRTRLSG</sequence>
<evidence type="ECO:0000256" key="1">
    <source>
        <dbReference type="SAM" id="MobiDB-lite"/>
    </source>
</evidence>